<gene>
    <name evidence="2" type="ORF">H8L47_11245</name>
</gene>
<dbReference type="Pfam" id="PF12889">
    <property type="entry name" value="DUF3829"/>
    <property type="match status" value="1"/>
</dbReference>
<dbReference type="InterPro" id="IPR024291">
    <property type="entry name" value="DUF3829"/>
</dbReference>
<dbReference type="Proteomes" id="UP000646911">
    <property type="component" value="Unassembled WGS sequence"/>
</dbReference>
<protein>
    <submittedName>
        <fullName evidence="2">YiiG family protein</fullName>
    </submittedName>
</protein>
<keyword evidence="3" id="KW-1185">Reference proteome</keyword>
<dbReference type="EMBL" id="JACOFX010000004">
    <property type="protein sequence ID" value="MBC3908131.1"/>
    <property type="molecule type" value="Genomic_DNA"/>
</dbReference>
<feature type="signal peptide" evidence="1">
    <location>
        <begin position="1"/>
        <end position="22"/>
    </location>
</feature>
<evidence type="ECO:0000256" key="1">
    <source>
        <dbReference type="SAM" id="SignalP"/>
    </source>
</evidence>
<reference evidence="2 3" key="1">
    <citation type="submission" date="2020-08" db="EMBL/GenBank/DDBJ databases">
        <title>Novel species isolated from subtropical streams in China.</title>
        <authorList>
            <person name="Lu H."/>
        </authorList>
    </citation>
    <scope>NUCLEOTIDE SEQUENCE [LARGE SCALE GENOMIC DNA]</scope>
    <source>
        <strain evidence="2 3">NL8W</strain>
    </source>
</reference>
<feature type="chain" id="PRO_5046029001" evidence="1">
    <location>
        <begin position="23"/>
        <end position="342"/>
    </location>
</feature>
<keyword evidence="1" id="KW-0732">Signal</keyword>
<organism evidence="2 3">
    <name type="scientific">Undibacterium umbellatum</name>
    <dbReference type="NCBI Taxonomy" id="2762300"/>
    <lineage>
        <taxon>Bacteria</taxon>
        <taxon>Pseudomonadati</taxon>
        <taxon>Pseudomonadota</taxon>
        <taxon>Betaproteobacteria</taxon>
        <taxon>Burkholderiales</taxon>
        <taxon>Oxalobacteraceae</taxon>
        <taxon>Undibacterium</taxon>
    </lineage>
</organism>
<evidence type="ECO:0000313" key="3">
    <source>
        <dbReference type="Proteomes" id="UP000646911"/>
    </source>
</evidence>
<dbReference type="PROSITE" id="PS51257">
    <property type="entry name" value="PROKAR_LIPOPROTEIN"/>
    <property type="match status" value="1"/>
</dbReference>
<dbReference type="RefSeq" id="WP_186953676.1">
    <property type="nucleotide sequence ID" value="NZ_JACOFX010000004.1"/>
</dbReference>
<comment type="caution">
    <text evidence="2">The sequence shown here is derived from an EMBL/GenBank/DDBJ whole genome shotgun (WGS) entry which is preliminary data.</text>
</comment>
<sequence length="342" mass="37285">MTHKSTTAHTLACISLALLATACSKKNEDPSAPAMASMPAVASVAASTPAATASNAAAKPAEAGSSKLQDYIACYNKLDGDAHRSIARYQSWVKDMDKGPNGKEMVVYGLYKIDMDDIAKCKASFGKAAQSKLDNAATAYIDILSELGALVTEAEVYYSRDNYKDDAFAKGKKLHGPLADAMKRFEEKSNVFSNEIEVENDKALDAEMQQLEKSEGRQLPYLQMALMSKAKQLVRLIGEESFDAAAAGKLLADYESLTDEAIAYAKKNSESAASGWSTLERATEDYRKAAKERVRRIRDKVAYSEGEKMMLKPGSGWMVEGSQEKVTKAYNAMIEASNRMNR</sequence>
<accession>A0ABR6Z9Y5</accession>
<proteinExistence type="predicted"/>
<evidence type="ECO:0000313" key="2">
    <source>
        <dbReference type="EMBL" id="MBC3908131.1"/>
    </source>
</evidence>
<name>A0ABR6Z9Y5_9BURK</name>